<proteinExistence type="predicted"/>
<keyword evidence="5" id="KW-1185">Reference proteome</keyword>
<protein>
    <recommendedName>
        <fullName evidence="3">DYW domain-containing protein</fullName>
    </recommendedName>
</protein>
<dbReference type="FunFam" id="1.25.40.10:FF:000073">
    <property type="entry name" value="Pentatricopeptide repeat-containing protein chloroplastic"/>
    <property type="match status" value="1"/>
</dbReference>
<accession>A0AAV7EFB4</accession>
<dbReference type="PANTHER" id="PTHR47926">
    <property type="entry name" value="PENTATRICOPEPTIDE REPEAT-CONTAINING PROTEIN"/>
    <property type="match status" value="1"/>
</dbReference>
<evidence type="ECO:0000256" key="1">
    <source>
        <dbReference type="ARBA" id="ARBA00022737"/>
    </source>
</evidence>
<dbReference type="InterPro" id="IPR011990">
    <property type="entry name" value="TPR-like_helical_dom_sf"/>
</dbReference>
<sequence length="661" mass="74367">MESHNSPFLWNAMIRAYSAEGLYGDTINVYALMRKRGLQPDSYTYPIVLKAFAYHSLVTEGKLLHSHVIKSGFLLDSVVNTGLVSFYAKCGETEDACALFDQMSMKDIVCWNMIITGFEQLGRAEESLTFFRQMQLEGFVGNLRTMVGVISAVAQMRDSRMASSVHAYVVCNGFGSHVFMQSALVAMYSKCAEVRKGRKIFDQMVDKDLVCWNSMIAAYEKSEQPEESLELFVKMQHDGFIAGPVTMVIVAAAIGQLGDDLRARSVHAKSIRNGFVDHLNVGNSLLAMYAYMQNEDAKEALVVFDQMLALGFRPDSVTMLIVAGAYSYLGSLPLAKTIHGFMLKIIEISTRLRNAIIDLYCFGSHGRGKEALELFSGMQKEGIEPNDITFTSILSACSHAGLIEEGRRCFSDIRKMQKQFDKGPSVIHYACMVDMLGRAGLLSEASELIAEMPVEPSSGVWGALLGACRIHENAELGEFAAKNLLEVKPQHTGYHVLLSNLYATSNRWHEVGELRHEMHNRGLRKPAAFSVIEFGKEVHGFYTADQSHPQHREVYRRLESLLSELKMAGYVPDKSGALHDVEEEDKELILTMHSEKLAVAFGTMYIDNWITLHITKDLRICNDCHSFIKLISKVHKRRIIVRDVHRFHHFEDGWCSCKDYW</sequence>
<dbReference type="InterPro" id="IPR046960">
    <property type="entry name" value="PPR_At4g14850-like_plant"/>
</dbReference>
<feature type="domain" description="DYW" evidence="3">
    <location>
        <begin position="569"/>
        <end position="661"/>
    </location>
</feature>
<evidence type="ECO:0000256" key="2">
    <source>
        <dbReference type="PROSITE-ProRule" id="PRU00708"/>
    </source>
</evidence>
<dbReference type="GO" id="GO:0008270">
    <property type="term" value="F:zinc ion binding"/>
    <property type="evidence" value="ECO:0007669"/>
    <property type="project" value="InterPro"/>
</dbReference>
<dbReference type="Gene3D" id="1.25.40.10">
    <property type="entry name" value="Tetratricopeptide repeat domain"/>
    <property type="match status" value="4"/>
</dbReference>
<dbReference type="Pfam" id="PF01535">
    <property type="entry name" value="PPR"/>
    <property type="match status" value="5"/>
</dbReference>
<dbReference type="Pfam" id="PF13041">
    <property type="entry name" value="PPR_2"/>
    <property type="match status" value="2"/>
</dbReference>
<dbReference type="Pfam" id="PF20431">
    <property type="entry name" value="E_motif"/>
    <property type="match status" value="1"/>
</dbReference>
<feature type="repeat" description="PPR" evidence="2">
    <location>
        <begin position="349"/>
        <end position="385"/>
    </location>
</feature>
<evidence type="ECO:0000313" key="5">
    <source>
        <dbReference type="Proteomes" id="UP000825729"/>
    </source>
</evidence>
<feature type="repeat" description="PPR" evidence="2">
    <location>
        <begin position="208"/>
        <end position="242"/>
    </location>
</feature>
<reference evidence="4 5" key="1">
    <citation type="submission" date="2021-07" db="EMBL/GenBank/DDBJ databases">
        <title>The Aristolochia fimbriata genome: insights into angiosperm evolution, floral development and chemical biosynthesis.</title>
        <authorList>
            <person name="Jiao Y."/>
        </authorList>
    </citation>
    <scope>NUCLEOTIDE SEQUENCE [LARGE SCALE GENOMIC DNA]</scope>
    <source>
        <strain evidence="4">IBCAS-2021</strain>
        <tissue evidence="4">Leaf</tissue>
    </source>
</reference>
<dbReference type="Pfam" id="PF14432">
    <property type="entry name" value="DYW_deaminase"/>
    <property type="match status" value="1"/>
</dbReference>
<gene>
    <name evidence="4" type="ORF">H6P81_013487</name>
</gene>
<feature type="repeat" description="PPR" evidence="2">
    <location>
        <begin position="107"/>
        <end position="141"/>
    </location>
</feature>
<dbReference type="PANTHER" id="PTHR47926:SF500">
    <property type="entry name" value="REPEAT-CONTAINING PROTEIN, PUTATIVE-RELATED"/>
    <property type="match status" value="1"/>
</dbReference>
<organism evidence="4 5">
    <name type="scientific">Aristolochia fimbriata</name>
    <name type="common">White veined hardy Dutchman's pipe vine</name>
    <dbReference type="NCBI Taxonomy" id="158543"/>
    <lineage>
        <taxon>Eukaryota</taxon>
        <taxon>Viridiplantae</taxon>
        <taxon>Streptophyta</taxon>
        <taxon>Embryophyta</taxon>
        <taxon>Tracheophyta</taxon>
        <taxon>Spermatophyta</taxon>
        <taxon>Magnoliopsida</taxon>
        <taxon>Magnoliidae</taxon>
        <taxon>Piperales</taxon>
        <taxon>Aristolochiaceae</taxon>
        <taxon>Aristolochia</taxon>
    </lineage>
</organism>
<dbReference type="FunFam" id="1.25.40.10:FF:000682">
    <property type="entry name" value="Pentatricopeptide repeat-containing protein At3g16610"/>
    <property type="match status" value="1"/>
</dbReference>
<evidence type="ECO:0000313" key="4">
    <source>
        <dbReference type="EMBL" id="KAG9447359.1"/>
    </source>
</evidence>
<comment type="caution">
    <text evidence="4">The sequence shown here is derived from an EMBL/GenBank/DDBJ whole genome shotgun (WGS) entry which is preliminary data.</text>
</comment>
<dbReference type="NCBIfam" id="TIGR00756">
    <property type="entry name" value="PPR"/>
    <property type="match status" value="6"/>
</dbReference>
<dbReference type="Proteomes" id="UP000825729">
    <property type="component" value="Unassembled WGS sequence"/>
</dbReference>
<dbReference type="FunFam" id="1.25.40.10:FF:000090">
    <property type="entry name" value="Pentatricopeptide repeat-containing protein, chloroplastic"/>
    <property type="match status" value="1"/>
</dbReference>
<dbReference type="GO" id="GO:0003729">
    <property type="term" value="F:mRNA binding"/>
    <property type="evidence" value="ECO:0007669"/>
    <property type="project" value="UniProtKB-ARBA"/>
</dbReference>
<dbReference type="InterPro" id="IPR002885">
    <property type="entry name" value="PPR_rpt"/>
</dbReference>
<dbReference type="GO" id="GO:0009451">
    <property type="term" value="P:RNA modification"/>
    <property type="evidence" value="ECO:0007669"/>
    <property type="project" value="InterPro"/>
</dbReference>
<keyword evidence="1" id="KW-0677">Repeat</keyword>
<dbReference type="InterPro" id="IPR032867">
    <property type="entry name" value="DYW_dom"/>
</dbReference>
<dbReference type="PROSITE" id="PS51375">
    <property type="entry name" value="PPR"/>
    <property type="match status" value="4"/>
</dbReference>
<dbReference type="InterPro" id="IPR046848">
    <property type="entry name" value="E_motif"/>
</dbReference>
<feature type="repeat" description="PPR" evidence="2">
    <location>
        <begin position="6"/>
        <end position="40"/>
    </location>
</feature>
<dbReference type="EMBL" id="JAINDJ010000005">
    <property type="protein sequence ID" value="KAG9447359.1"/>
    <property type="molecule type" value="Genomic_DNA"/>
</dbReference>
<name>A0AAV7EFB4_ARIFI</name>
<evidence type="ECO:0000259" key="3">
    <source>
        <dbReference type="Pfam" id="PF14432"/>
    </source>
</evidence>
<dbReference type="AlphaFoldDB" id="A0AAV7EFB4"/>